<dbReference type="InterPro" id="IPR001841">
    <property type="entry name" value="Znf_RING"/>
</dbReference>
<organism evidence="6 7">
    <name type="scientific">Pristionchus entomophagus</name>
    <dbReference type="NCBI Taxonomy" id="358040"/>
    <lineage>
        <taxon>Eukaryota</taxon>
        <taxon>Metazoa</taxon>
        <taxon>Ecdysozoa</taxon>
        <taxon>Nematoda</taxon>
        <taxon>Chromadorea</taxon>
        <taxon>Rhabditida</taxon>
        <taxon>Rhabditina</taxon>
        <taxon>Diplogasteromorpha</taxon>
        <taxon>Diplogasteroidea</taxon>
        <taxon>Neodiplogasteridae</taxon>
        <taxon>Pristionchus</taxon>
    </lineage>
</organism>
<evidence type="ECO:0000256" key="3">
    <source>
        <dbReference type="PROSITE-ProRule" id="PRU00175"/>
    </source>
</evidence>
<feature type="compositionally biased region" description="Basic and acidic residues" evidence="4">
    <location>
        <begin position="359"/>
        <end position="372"/>
    </location>
</feature>
<feature type="compositionally biased region" description="Acidic residues" evidence="4">
    <location>
        <begin position="225"/>
        <end position="265"/>
    </location>
</feature>
<gene>
    <name evidence="6" type="ORF">PENTCL1PPCAC_25288</name>
</gene>
<dbReference type="PROSITE" id="PS50089">
    <property type="entry name" value="ZF_RING_2"/>
    <property type="match status" value="1"/>
</dbReference>
<keyword evidence="2" id="KW-0862">Zinc</keyword>
<feature type="domain" description="RING-type" evidence="5">
    <location>
        <begin position="428"/>
        <end position="471"/>
    </location>
</feature>
<keyword evidence="1 3" id="KW-0863">Zinc-finger</keyword>
<feature type="compositionally biased region" description="Basic and acidic residues" evidence="4">
    <location>
        <begin position="30"/>
        <end position="46"/>
    </location>
</feature>
<reference evidence="6" key="1">
    <citation type="submission" date="2023-10" db="EMBL/GenBank/DDBJ databases">
        <title>Genome assembly of Pristionchus species.</title>
        <authorList>
            <person name="Yoshida K."/>
            <person name="Sommer R.J."/>
        </authorList>
    </citation>
    <scope>NUCLEOTIDE SEQUENCE</scope>
    <source>
        <strain evidence="6">RS0144</strain>
    </source>
</reference>
<dbReference type="GO" id="GO:0008270">
    <property type="term" value="F:zinc ion binding"/>
    <property type="evidence" value="ECO:0007669"/>
    <property type="project" value="UniProtKB-KW"/>
</dbReference>
<feature type="compositionally biased region" description="Acidic residues" evidence="4">
    <location>
        <begin position="374"/>
        <end position="402"/>
    </location>
</feature>
<dbReference type="AlphaFoldDB" id="A0AAV5UAI4"/>
<sequence>SSMPDDRGLAEAQSQWRNRLNTFPIRSVVNERDRPYHNQDELRDTNARPSRSHLYKRTRLGDHSLYNEWEEKERRRLKSPHRRNEKENNDDSSDGSDGSRSSDLKANDNTDCVSDSSVDTTESSDSEDSSENETSSEDSADVSTDSDDESSEESSDESTDEDRSCSDEEEEEVVNDRSFASGSDDTSAPSLLTESDYSGDERFGDMLMRRLNDSTDGSECTTDADTSEDEYSEEEEGYTTEEDETSEGEDEEIDEDDVTDEESEEDIGRVDEAMIDDEDSSSPSSSPPSSYLADLQPPLPIRRPPTRHVGYRNPHHPNESRRLGAVVARAERHETSSSSEEESEYSDEEDSDIPEDPQEVDRRGRPVRRIEVEISSEEEEDSDEEVSDESGSGDDSSEEEMSEHEREQRKAEDKQRVTSASTALLGACTICHEDDVVEPTMCKNCKNIIGCYTCVARWMRAAEHPQCPLCRERWTEDADRAIAVRLLY</sequence>
<accession>A0AAV5UAI4</accession>
<protein>
    <recommendedName>
        <fullName evidence="5">RING-type domain-containing protein</fullName>
    </recommendedName>
</protein>
<keyword evidence="1 3" id="KW-0479">Metal-binding</keyword>
<feature type="compositionally biased region" description="Polar residues" evidence="4">
    <location>
        <begin position="178"/>
        <end position="196"/>
    </location>
</feature>
<dbReference type="Proteomes" id="UP001432027">
    <property type="component" value="Unassembled WGS sequence"/>
</dbReference>
<evidence type="ECO:0000313" key="7">
    <source>
        <dbReference type="Proteomes" id="UP001432027"/>
    </source>
</evidence>
<feature type="non-terminal residue" evidence="6">
    <location>
        <position position="1"/>
    </location>
</feature>
<evidence type="ECO:0000259" key="5">
    <source>
        <dbReference type="PROSITE" id="PS50089"/>
    </source>
</evidence>
<dbReference type="PANTHER" id="PTHR21578:SF9">
    <property type="entry name" value="RING-TYPE DOMAIN-CONTAINING PROTEIN"/>
    <property type="match status" value="1"/>
</dbReference>
<feature type="compositionally biased region" description="Basic residues" evidence="4">
    <location>
        <begin position="304"/>
        <end position="315"/>
    </location>
</feature>
<dbReference type="SUPFAM" id="SSF57850">
    <property type="entry name" value="RING/U-box"/>
    <property type="match status" value="1"/>
</dbReference>
<comment type="caution">
    <text evidence="6">The sequence shown here is derived from an EMBL/GenBank/DDBJ whole genome shotgun (WGS) entry which is preliminary data.</text>
</comment>
<feature type="compositionally biased region" description="Low complexity" evidence="4">
    <location>
        <begin position="109"/>
        <end position="121"/>
    </location>
</feature>
<name>A0AAV5UAI4_9BILA</name>
<dbReference type="Gene3D" id="3.30.40.10">
    <property type="entry name" value="Zinc/RING finger domain, C3HC4 (zinc finger)"/>
    <property type="match status" value="1"/>
</dbReference>
<feature type="compositionally biased region" description="Basic and acidic residues" evidence="4">
    <location>
        <begin position="403"/>
        <end position="416"/>
    </location>
</feature>
<keyword evidence="7" id="KW-1185">Reference proteome</keyword>
<feature type="compositionally biased region" description="Basic and acidic residues" evidence="4">
    <location>
        <begin position="199"/>
        <end position="213"/>
    </location>
</feature>
<feature type="compositionally biased region" description="Acidic residues" evidence="4">
    <location>
        <begin position="339"/>
        <end position="358"/>
    </location>
</feature>
<dbReference type="PANTHER" id="PTHR21578">
    <property type="entry name" value="PROTEIN CBG03826"/>
    <property type="match status" value="1"/>
</dbReference>
<feature type="region of interest" description="Disordered" evidence="4">
    <location>
        <begin position="30"/>
        <end position="417"/>
    </location>
</feature>
<evidence type="ECO:0000256" key="1">
    <source>
        <dbReference type="ARBA" id="ARBA00022771"/>
    </source>
</evidence>
<evidence type="ECO:0000256" key="4">
    <source>
        <dbReference type="SAM" id="MobiDB-lite"/>
    </source>
</evidence>
<feature type="compositionally biased region" description="Low complexity" evidence="4">
    <location>
        <begin position="281"/>
        <end position="290"/>
    </location>
</feature>
<dbReference type="EMBL" id="BTSX01000006">
    <property type="protein sequence ID" value="GMT03114.1"/>
    <property type="molecule type" value="Genomic_DNA"/>
</dbReference>
<proteinExistence type="predicted"/>
<feature type="compositionally biased region" description="Acidic residues" evidence="4">
    <location>
        <begin position="122"/>
        <end position="160"/>
    </location>
</feature>
<dbReference type="InterPro" id="IPR013083">
    <property type="entry name" value="Znf_RING/FYVE/PHD"/>
</dbReference>
<evidence type="ECO:0000256" key="2">
    <source>
        <dbReference type="ARBA" id="ARBA00022833"/>
    </source>
</evidence>
<evidence type="ECO:0000313" key="6">
    <source>
        <dbReference type="EMBL" id="GMT03114.1"/>
    </source>
</evidence>